<proteinExistence type="predicted"/>
<reference evidence="4 5" key="1">
    <citation type="submission" date="2015-07" db="EMBL/GenBank/DDBJ databases">
        <authorList>
            <person name="Noorani M."/>
        </authorList>
    </citation>
    <scope>NUCLEOTIDE SEQUENCE [LARGE SCALE GENOMIC DNA]</scope>
    <source>
        <strain evidence="4 5">KCTC 42284</strain>
    </source>
</reference>
<evidence type="ECO:0000313" key="5">
    <source>
        <dbReference type="Proteomes" id="UP000066624"/>
    </source>
</evidence>
<evidence type="ECO:0000313" key="4">
    <source>
        <dbReference type="EMBL" id="AKS40827.1"/>
    </source>
</evidence>
<dbReference type="Pfam" id="PF13511">
    <property type="entry name" value="DUF4124"/>
    <property type="match status" value="1"/>
</dbReference>
<evidence type="ECO:0000256" key="2">
    <source>
        <dbReference type="SAM" id="SignalP"/>
    </source>
</evidence>
<keyword evidence="2" id="KW-0732">Signal</keyword>
<evidence type="ECO:0000259" key="3">
    <source>
        <dbReference type="Pfam" id="PF13511"/>
    </source>
</evidence>
<name>A0A0K0XT77_9GAMM</name>
<dbReference type="RefSeq" id="WP_169751070.1">
    <property type="nucleotide sequence ID" value="NZ_CP012154.1"/>
</dbReference>
<accession>A0A0K0XT77</accession>
<gene>
    <name evidence="4" type="ORF">WM2015_445</name>
</gene>
<dbReference type="EMBL" id="CP012154">
    <property type="protein sequence ID" value="AKS40827.1"/>
    <property type="molecule type" value="Genomic_DNA"/>
</dbReference>
<feature type="chain" id="PRO_5043735950" description="DUF4124 domain-containing protein" evidence="2">
    <location>
        <begin position="31"/>
        <end position="160"/>
    </location>
</feature>
<feature type="domain" description="DUF4124" evidence="3">
    <location>
        <begin position="21"/>
        <end position="71"/>
    </location>
</feature>
<dbReference type="STRING" id="1579979.WM2015_445"/>
<feature type="region of interest" description="Disordered" evidence="1">
    <location>
        <begin position="66"/>
        <end position="93"/>
    </location>
</feature>
<dbReference type="KEGG" id="wma:WM2015_445"/>
<feature type="signal peptide" evidence="2">
    <location>
        <begin position="1"/>
        <end position="30"/>
    </location>
</feature>
<sequence length="160" mass="18202">MKAISPFKSRLATLGFLLMGLAFTALPAHAQDEIYKWVDEDGVTHFSTQPPENVNYQRLDVRTRRTTDVAPRTVGESEEGGDRADAAELGTLPEIPQIAAEAPDPELVAERCEQARENLMWLTERTRLSTEDEEGNRRVISEEERQRLIEETRAFITEWC</sequence>
<protein>
    <recommendedName>
        <fullName evidence="3">DUF4124 domain-containing protein</fullName>
    </recommendedName>
</protein>
<organism evidence="4 5">
    <name type="scientific">Wenzhouxiangella marina</name>
    <dbReference type="NCBI Taxonomy" id="1579979"/>
    <lineage>
        <taxon>Bacteria</taxon>
        <taxon>Pseudomonadati</taxon>
        <taxon>Pseudomonadota</taxon>
        <taxon>Gammaproteobacteria</taxon>
        <taxon>Chromatiales</taxon>
        <taxon>Wenzhouxiangellaceae</taxon>
        <taxon>Wenzhouxiangella</taxon>
    </lineage>
</organism>
<evidence type="ECO:0000256" key="1">
    <source>
        <dbReference type="SAM" id="MobiDB-lite"/>
    </source>
</evidence>
<dbReference type="InterPro" id="IPR025392">
    <property type="entry name" value="DUF4124"/>
</dbReference>
<dbReference type="Proteomes" id="UP000066624">
    <property type="component" value="Chromosome"/>
</dbReference>
<keyword evidence="5" id="KW-1185">Reference proteome</keyword>
<dbReference type="AlphaFoldDB" id="A0A0K0XT77"/>